<dbReference type="Pfam" id="PF23005">
    <property type="entry name" value="DUF7032"/>
    <property type="match status" value="1"/>
</dbReference>
<dbReference type="SUPFAM" id="SSF48371">
    <property type="entry name" value="ARM repeat"/>
    <property type="match status" value="1"/>
</dbReference>
<dbReference type="Pfam" id="PF00514">
    <property type="entry name" value="Arm"/>
    <property type="match status" value="1"/>
</dbReference>
<dbReference type="InterPro" id="IPR011989">
    <property type="entry name" value="ARM-like"/>
</dbReference>
<dbReference type="SMART" id="SM00185">
    <property type="entry name" value="ARM"/>
    <property type="match status" value="6"/>
</dbReference>
<evidence type="ECO:0000313" key="3">
    <source>
        <dbReference type="EMBL" id="KAG9446274.1"/>
    </source>
</evidence>
<dbReference type="PANTHER" id="PTHR46043">
    <property type="entry name" value="ARM REPEAT SUPERFAMILY PROTEIN"/>
    <property type="match status" value="1"/>
</dbReference>
<feature type="domain" description="DUF7032" evidence="2">
    <location>
        <begin position="14"/>
        <end position="121"/>
    </location>
</feature>
<keyword evidence="4" id="KW-1185">Reference proteome</keyword>
<gene>
    <name evidence="3" type="ORF">H6P81_012402</name>
</gene>
<proteinExistence type="predicted"/>
<evidence type="ECO:0000256" key="1">
    <source>
        <dbReference type="PROSITE-ProRule" id="PRU00259"/>
    </source>
</evidence>
<evidence type="ECO:0000259" key="2">
    <source>
        <dbReference type="Pfam" id="PF23005"/>
    </source>
</evidence>
<feature type="repeat" description="ARM" evidence="1">
    <location>
        <begin position="180"/>
        <end position="222"/>
    </location>
</feature>
<evidence type="ECO:0000313" key="4">
    <source>
        <dbReference type="Proteomes" id="UP000825729"/>
    </source>
</evidence>
<dbReference type="PANTHER" id="PTHR46043:SF13">
    <property type="entry name" value="ARM REPEAT SUPERFAMILY PROTEIN"/>
    <property type="match status" value="1"/>
</dbReference>
<protein>
    <recommendedName>
        <fullName evidence="2">DUF7032 domain-containing protein</fullName>
    </recommendedName>
</protein>
<dbReference type="AlphaFoldDB" id="A0AAV7EDA5"/>
<dbReference type="InterPro" id="IPR054296">
    <property type="entry name" value="DUF7032"/>
</dbReference>
<dbReference type="InterPro" id="IPR000225">
    <property type="entry name" value="Armadillo"/>
</dbReference>
<reference evidence="3 4" key="1">
    <citation type="submission" date="2021-07" db="EMBL/GenBank/DDBJ databases">
        <title>The Aristolochia fimbriata genome: insights into angiosperm evolution, floral development and chemical biosynthesis.</title>
        <authorList>
            <person name="Jiao Y."/>
        </authorList>
    </citation>
    <scope>NUCLEOTIDE SEQUENCE [LARGE SCALE GENOMIC DNA]</scope>
    <source>
        <strain evidence="3">IBCAS-2021</strain>
        <tissue evidence="3">Leaf</tissue>
    </source>
</reference>
<comment type="caution">
    <text evidence="3">The sequence shown here is derived from an EMBL/GenBank/DDBJ whole genome shotgun (WGS) entry which is preliminary data.</text>
</comment>
<sequence>MKQPENHYPQLCNQFYASLISKIPNIQAFKGKWSLIKSKLQLLPTLLSDLSDFPSLSSNPLASDLFKALSQTLSDALSLALLCQTSDPPVGKLQTQSNLDSVTTRLDQHIRDADVLIKSGVLRETHLFPGPRREAVRIEARNLITRLQIGNSESKNSAIDSLLSLLNEDDKNVLIAVAQGAVPVIVKLLDSSSVEIKEKAVSAIARVSVLESSKHVLVAEGILLLNHLLRVIESGTGPAKEKACVALQALSFSKENARAIGCRGGISSLLEICLAGTPGSQAVAAGVLRNLAGFPDIVPNFVEESAIPVLIGVAASGTQVAQENAIGCLSNLVSGEDENLKMMVVREGCIECLKNFWDGASWTRNHEIAVALLRNLGSCKSIAELLITAGFIPRLVEVLSCGVSTVRTAAAKAVYEMAFTMKTRKEMGEAGCIPPLARMFEAKAVEEKEAAAKAVSLLLTYIGNRKIFRKEERGVETAVQLLDPSVQNLDKKHVIALLFSVSQCKKSKKRMLASGACRYLEKLAEMEIEGAKRLLENLGRGKLWGVFTRT</sequence>
<dbReference type="PROSITE" id="PS50176">
    <property type="entry name" value="ARM_REPEAT"/>
    <property type="match status" value="1"/>
</dbReference>
<name>A0AAV7EDA5_ARIFI</name>
<organism evidence="3 4">
    <name type="scientific">Aristolochia fimbriata</name>
    <name type="common">White veined hardy Dutchman's pipe vine</name>
    <dbReference type="NCBI Taxonomy" id="158543"/>
    <lineage>
        <taxon>Eukaryota</taxon>
        <taxon>Viridiplantae</taxon>
        <taxon>Streptophyta</taxon>
        <taxon>Embryophyta</taxon>
        <taxon>Tracheophyta</taxon>
        <taxon>Spermatophyta</taxon>
        <taxon>Magnoliopsida</taxon>
        <taxon>Magnoliidae</taxon>
        <taxon>Piperales</taxon>
        <taxon>Aristolochiaceae</taxon>
        <taxon>Aristolochia</taxon>
    </lineage>
</organism>
<accession>A0AAV7EDA5</accession>
<dbReference type="Gene3D" id="1.25.10.10">
    <property type="entry name" value="Leucine-rich Repeat Variant"/>
    <property type="match status" value="2"/>
</dbReference>
<dbReference type="EMBL" id="JAINDJ010000005">
    <property type="protein sequence ID" value="KAG9446274.1"/>
    <property type="molecule type" value="Genomic_DNA"/>
</dbReference>
<dbReference type="InterPro" id="IPR016024">
    <property type="entry name" value="ARM-type_fold"/>
</dbReference>
<dbReference type="Proteomes" id="UP000825729">
    <property type="component" value="Unassembled WGS sequence"/>
</dbReference>